<gene>
    <name evidence="2" type="ORF">J2S15_000570</name>
</gene>
<dbReference type="PANTHER" id="PTHR36849">
    <property type="entry name" value="CYTOPLASMIC PROTEIN-RELATED"/>
    <property type="match status" value="1"/>
</dbReference>
<dbReference type="Pfam" id="PF22752">
    <property type="entry name" value="DUF488-N3i"/>
    <property type="match status" value="1"/>
</dbReference>
<comment type="caution">
    <text evidence="2">The sequence shown here is derived from an EMBL/GenBank/DDBJ whole genome shotgun (WGS) entry which is preliminary data.</text>
</comment>
<evidence type="ECO:0000256" key="1">
    <source>
        <dbReference type="SAM" id="Coils"/>
    </source>
</evidence>
<keyword evidence="1" id="KW-0175">Coiled coil</keyword>
<organism evidence="2 3">
    <name type="scientific">Breznakia pachnodae</name>
    <dbReference type="NCBI Taxonomy" id="265178"/>
    <lineage>
        <taxon>Bacteria</taxon>
        <taxon>Bacillati</taxon>
        <taxon>Bacillota</taxon>
        <taxon>Erysipelotrichia</taxon>
        <taxon>Erysipelotrichales</taxon>
        <taxon>Erysipelotrichaceae</taxon>
        <taxon>Breznakia</taxon>
    </lineage>
</organism>
<dbReference type="RefSeq" id="WP_307405289.1">
    <property type="nucleotide sequence ID" value="NZ_JAUSUR010000001.1"/>
</dbReference>
<sequence>MLKIKRAYKPAEMNDGYRILVDRIWPRGVSKEHLQADEWNKEIAPSNELRKLFHRDPSKFSWFKEKYKKELDKNEETVSFLRRVEGLLKQGNVTLIYGSKDEKNNQAAVLKEYLENALNNM</sequence>
<dbReference type="PANTHER" id="PTHR36849:SF1">
    <property type="entry name" value="CYTOPLASMIC PROTEIN"/>
    <property type="match status" value="1"/>
</dbReference>
<protein>
    <submittedName>
        <fullName evidence="2">Uncharacterized protein YeaO (DUF488 family)</fullName>
    </submittedName>
</protein>
<feature type="coiled-coil region" evidence="1">
    <location>
        <begin position="64"/>
        <end position="120"/>
    </location>
</feature>
<proteinExistence type="predicted"/>
<evidence type="ECO:0000313" key="3">
    <source>
        <dbReference type="Proteomes" id="UP001230220"/>
    </source>
</evidence>
<keyword evidence="3" id="KW-1185">Reference proteome</keyword>
<name>A0ABU0DZ95_9FIRM</name>
<reference evidence="2 3" key="1">
    <citation type="submission" date="2023-07" db="EMBL/GenBank/DDBJ databases">
        <title>Genomic Encyclopedia of Type Strains, Phase IV (KMG-IV): sequencing the most valuable type-strain genomes for metagenomic binning, comparative biology and taxonomic classification.</title>
        <authorList>
            <person name="Goeker M."/>
        </authorList>
    </citation>
    <scope>NUCLEOTIDE SEQUENCE [LARGE SCALE GENOMIC DNA]</scope>
    <source>
        <strain evidence="2 3">DSM 16784</strain>
    </source>
</reference>
<evidence type="ECO:0000313" key="2">
    <source>
        <dbReference type="EMBL" id="MDQ0359839.1"/>
    </source>
</evidence>
<dbReference type="Proteomes" id="UP001230220">
    <property type="component" value="Unassembled WGS sequence"/>
</dbReference>
<accession>A0ABU0DZ95</accession>
<dbReference type="EMBL" id="JAUSUR010000001">
    <property type="protein sequence ID" value="MDQ0359839.1"/>
    <property type="molecule type" value="Genomic_DNA"/>
</dbReference>
<dbReference type="InterPro" id="IPR052552">
    <property type="entry name" value="YeaO-like"/>
</dbReference>